<evidence type="ECO:0000259" key="5">
    <source>
        <dbReference type="PROSITE" id="PS50071"/>
    </source>
</evidence>
<evidence type="ECO:0000256" key="2">
    <source>
        <dbReference type="RuleBase" id="RU000682"/>
    </source>
</evidence>
<keyword evidence="1 2" id="KW-0539">Nucleus</keyword>
<dbReference type="InterPro" id="IPR001356">
    <property type="entry name" value="HD"/>
</dbReference>
<sequence length="262" mass="29000">MRRGTTAAPSSSSSVDGDRATMTSSMSSPATSEALRRRRRDASESLARRMDAAREAQSGITDVQEVILKGVYELERRPDAATRARLAKQVGCTEQAVNAWFRSRRAKAKRLKARRALCVTLLIVGVIVGAYYAYNASRQTMAARRRREALGDSYKWMTRSGLPRPYADGKTKKRLGARPVRPVEKVTVVDATGREHVKQKIYTKDNPKSSPLTRKEETPRQKLERVRAQAAAKKLGKSKISAAGQPNRVRTGTTAADARRST</sequence>
<gene>
    <name evidence="6" type="ORF">OMED0937_LOCUS294</name>
</gene>
<feature type="region of interest" description="Disordered" evidence="3">
    <location>
        <begin position="200"/>
        <end position="262"/>
    </location>
</feature>
<dbReference type="Pfam" id="PF00046">
    <property type="entry name" value="Homeodomain"/>
    <property type="match status" value="1"/>
</dbReference>
<protein>
    <recommendedName>
        <fullName evidence="5">Homeobox domain-containing protein</fullName>
    </recommendedName>
</protein>
<name>A0A7R9WC94_9CHLO</name>
<accession>A0A7R9WC94</accession>
<dbReference type="GO" id="GO:0003677">
    <property type="term" value="F:DNA binding"/>
    <property type="evidence" value="ECO:0007669"/>
    <property type="project" value="UniProtKB-UniRule"/>
</dbReference>
<dbReference type="Gene3D" id="1.10.10.60">
    <property type="entry name" value="Homeodomain-like"/>
    <property type="match status" value="1"/>
</dbReference>
<feature type="transmembrane region" description="Helical" evidence="4">
    <location>
        <begin position="113"/>
        <end position="134"/>
    </location>
</feature>
<dbReference type="EMBL" id="HBEE01000359">
    <property type="protein sequence ID" value="CAD8319264.1"/>
    <property type="molecule type" value="Transcribed_RNA"/>
</dbReference>
<feature type="domain" description="Homeobox" evidence="5">
    <location>
        <begin position="51"/>
        <end position="111"/>
    </location>
</feature>
<evidence type="ECO:0000313" key="6">
    <source>
        <dbReference type="EMBL" id="CAD8319264.1"/>
    </source>
</evidence>
<proteinExistence type="predicted"/>
<keyword evidence="4" id="KW-0812">Transmembrane</keyword>
<dbReference type="SUPFAM" id="SSF46689">
    <property type="entry name" value="Homeodomain-like"/>
    <property type="match status" value="1"/>
</dbReference>
<keyword evidence="1 2" id="KW-0238">DNA-binding</keyword>
<dbReference type="PROSITE" id="PS50071">
    <property type="entry name" value="HOMEOBOX_2"/>
    <property type="match status" value="1"/>
</dbReference>
<feature type="compositionally biased region" description="Basic and acidic residues" evidence="3">
    <location>
        <begin position="200"/>
        <end position="227"/>
    </location>
</feature>
<dbReference type="SMART" id="SM00389">
    <property type="entry name" value="HOX"/>
    <property type="match status" value="1"/>
</dbReference>
<dbReference type="AlphaFoldDB" id="A0A7R9WC94"/>
<evidence type="ECO:0000256" key="1">
    <source>
        <dbReference type="PROSITE-ProRule" id="PRU00108"/>
    </source>
</evidence>
<keyword evidence="4" id="KW-0472">Membrane</keyword>
<keyword evidence="1 2" id="KW-0371">Homeobox</keyword>
<dbReference type="CDD" id="cd00086">
    <property type="entry name" value="homeodomain"/>
    <property type="match status" value="1"/>
</dbReference>
<evidence type="ECO:0000256" key="3">
    <source>
        <dbReference type="SAM" id="MobiDB-lite"/>
    </source>
</evidence>
<reference evidence="6" key="1">
    <citation type="submission" date="2021-01" db="EMBL/GenBank/DDBJ databases">
        <authorList>
            <person name="Corre E."/>
            <person name="Pelletier E."/>
            <person name="Niang G."/>
            <person name="Scheremetjew M."/>
            <person name="Finn R."/>
            <person name="Kale V."/>
            <person name="Holt S."/>
            <person name="Cochrane G."/>
            <person name="Meng A."/>
            <person name="Brown T."/>
            <person name="Cohen L."/>
        </authorList>
    </citation>
    <scope>NUCLEOTIDE SEQUENCE</scope>
    <source>
        <strain evidence="6">Clade-D-RCC2593</strain>
    </source>
</reference>
<feature type="compositionally biased region" description="Low complexity" evidence="3">
    <location>
        <begin position="20"/>
        <end position="32"/>
    </location>
</feature>
<dbReference type="InterPro" id="IPR009057">
    <property type="entry name" value="Homeodomain-like_sf"/>
</dbReference>
<dbReference type="GO" id="GO:0005634">
    <property type="term" value="C:nucleus"/>
    <property type="evidence" value="ECO:0007669"/>
    <property type="project" value="UniProtKB-SubCell"/>
</dbReference>
<organism evidence="6">
    <name type="scientific">Ostreococcus mediterraneus</name>
    <dbReference type="NCBI Taxonomy" id="1486918"/>
    <lineage>
        <taxon>Eukaryota</taxon>
        <taxon>Viridiplantae</taxon>
        <taxon>Chlorophyta</taxon>
        <taxon>Mamiellophyceae</taxon>
        <taxon>Mamiellales</taxon>
        <taxon>Bathycoccaceae</taxon>
        <taxon>Ostreococcus</taxon>
    </lineage>
</organism>
<feature type="DNA-binding region" description="Homeobox" evidence="1">
    <location>
        <begin position="53"/>
        <end position="112"/>
    </location>
</feature>
<comment type="subcellular location">
    <subcellularLocation>
        <location evidence="1 2">Nucleus</location>
    </subcellularLocation>
</comment>
<feature type="region of interest" description="Disordered" evidence="3">
    <location>
        <begin position="1"/>
        <end position="44"/>
    </location>
</feature>
<keyword evidence="4" id="KW-1133">Transmembrane helix</keyword>
<evidence type="ECO:0000256" key="4">
    <source>
        <dbReference type="SAM" id="Phobius"/>
    </source>
</evidence>